<accession>A0A6G0WKW3</accession>
<dbReference type="EMBL" id="VJMJ01000185">
    <property type="protein sequence ID" value="KAF0727914.1"/>
    <property type="molecule type" value="Genomic_DNA"/>
</dbReference>
<evidence type="ECO:0000313" key="2">
    <source>
        <dbReference type="Proteomes" id="UP000481153"/>
    </source>
</evidence>
<sequence>MPRCFARLSLHDLPTFLRLTANATCASPPLPTTTIAPTGWNISSSTATNWLALGVAGLENESWPQLVRSATARDRLHFQSPQTFIQLAEQTVREVAKCSDLENGPINWKQRRMSDDNLVVYEGLDAAADRVSCAKSELQATIEEVQMMTFAESSEDYKLQAQMFNTGVIDAARLYNLVLPTDKAPLEFVGIN</sequence>
<comment type="caution">
    <text evidence="1">The sequence shown here is derived from an EMBL/GenBank/DDBJ whole genome shotgun (WGS) entry which is preliminary data.</text>
</comment>
<organism evidence="1 2">
    <name type="scientific">Aphanomyces euteiches</name>
    <dbReference type="NCBI Taxonomy" id="100861"/>
    <lineage>
        <taxon>Eukaryota</taxon>
        <taxon>Sar</taxon>
        <taxon>Stramenopiles</taxon>
        <taxon>Oomycota</taxon>
        <taxon>Saprolegniomycetes</taxon>
        <taxon>Saprolegniales</taxon>
        <taxon>Verrucalvaceae</taxon>
        <taxon>Aphanomyces</taxon>
    </lineage>
</organism>
<dbReference type="Proteomes" id="UP000481153">
    <property type="component" value="Unassembled WGS sequence"/>
</dbReference>
<dbReference type="AlphaFoldDB" id="A0A6G0WKW3"/>
<keyword evidence="2" id="KW-1185">Reference proteome</keyword>
<dbReference type="VEuPathDB" id="FungiDB:AeMF1_017198"/>
<protein>
    <submittedName>
        <fullName evidence="1">Uncharacterized protein</fullName>
    </submittedName>
</protein>
<name>A0A6G0WKW3_9STRA</name>
<evidence type="ECO:0000313" key="1">
    <source>
        <dbReference type="EMBL" id="KAF0727914.1"/>
    </source>
</evidence>
<gene>
    <name evidence="1" type="ORF">Ae201684_014142</name>
</gene>
<reference evidence="1 2" key="1">
    <citation type="submission" date="2019-07" db="EMBL/GenBank/DDBJ databases">
        <title>Genomics analysis of Aphanomyces spp. identifies a new class of oomycete effector associated with host adaptation.</title>
        <authorList>
            <person name="Gaulin E."/>
        </authorList>
    </citation>
    <scope>NUCLEOTIDE SEQUENCE [LARGE SCALE GENOMIC DNA]</scope>
    <source>
        <strain evidence="1 2">ATCC 201684</strain>
    </source>
</reference>
<proteinExistence type="predicted"/>